<sequence length="138" mass="15623">MVPEEDEEDEQVPSNKILVVEVIVEGVEEVGVDRGLLAVEVGEDLDGIGVVHLHPDRHRHRFLHLLLLLLLVVQIRRRRLLHAFLTPNPYPLQADCKLGFPRTGPMRTSNSRQLARQWVCFGFVSVNRTQIRGGPVPV</sequence>
<protein>
    <submittedName>
        <fullName evidence="1">Uncharacterized protein</fullName>
    </submittedName>
</protein>
<gene>
    <name evidence="1" type="ORF">B296_00040335</name>
</gene>
<reference evidence="1 2" key="1">
    <citation type="journal article" date="2014" name="Agronomy (Basel)">
        <title>A Draft Genome Sequence for Ensete ventricosum, the Drought-Tolerant Tree Against Hunger.</title>
        <authorList>
            <person name="Harrison J."/>
            <person name="Moore K.A."/>
            <person name="Paszkiewicz K."/>
            <person name="Jones T."/>
            <person name="Grant M."/>
            <person name="Ambacheew D."/>
            <person name="Muzemil S."/>
            <person name="Studholme D.J."/>
        </authorList>
    </citation>
    <scope>NUCLEOTIDE SEQUENCE [LARGE SCALE GENOMIC DNA]</scope>
</reference>
<name>A0A426Z7M6_ENSVE</name>
<accession>A0A426Z7M6</accession>
<evidence type="ECO:0000313" key="1">
    <source>
        <dbReference type="EMBL" id="RRT59979.1"/>
    </source>
</evidence>
<dbReference type="AlphaFoldDB" id="A0A426Z7M6"/>
<comment type="caution">
    <text evidence="1">The sequence shown here is derived from an EMBL/GenBank/DDBJ whole genome shotgun (WGS) entry which is preliminary data.</text>
</comment>
<evidence type="ECO:0000313" key="2">
    <source>
        <dbReference type="Proteomes" id="UP000287651"/>
    </source>
</evidence>
<dbReference type="Proteomes" id="UP000287651">
    <property type="component" value="Unassembled WGS sequence"/>
</dbReference>
<dbReference type="EMBL" id="AMZH03007982">
    <property type="protein sequence ID" value="RRT59979.1"/>
    <property type="molecule type" value="Genomic_DNA"/>
</dbReference>
<proteinExistence type="predicted"/>
<organism evidence="1 2">
    <name type="scientific">Ensete ventricosum</name>
    <name type="common">Abyssinian banana</name>
    <name type="synonym">Musa ensete</name>
    <dbReference type="NCBI Taxonomy" id="4639"/>
    <lineage>
        <taxon>Eukaryota</taxon>
        <taxon>Viridiplantae</taxon>
        <taxon>Streptophyta</taxon>
        <taxon>Embryophyta</taxon>
        <taxon>Tracheophyta</taxon>
        <taxon>Spermatophyta</taxon>
        <taxon>Magnoliopsida</taxon>
        <taxon>Liliopsida</taxon>
        <taxon>Zingiberales</taxon>
        <taxon>Musaceae</taxon>
        <taxon>Ensete</taxon>
    </lineage>
</organism>